<evidence type="ECO:0000313" key="3">
    <source>
        <dbReference type="Proteomes" id="UP000242705"/>
    </source>
</evidence>
<protein>
    <submittedName>
        <fullName evidence="2">Nucleotidyltransferase domain-containing protein</fullName>
    </submittedName>
</protein>
<name>A0A2T2WJ61_SULTH</name>
<evidence type="ECO:0000313" key="2">
    <source>
        <dbReference type="EMBL" id="PSR22279.1"/>
    </source>
</evidence>
<gene>
    <name evidence="2" type="ORF">C7B47_16780</name>
</gene>
<dbReference type="Pfam" id="PF18765">
    <property type="entry name" value="Polbeta"/>
    <property type="match status" value="1"/>
</dbReference>
<comment type="caution">
    <text evidence="2">The sequence shown here is derived from an EMBL/GenBank/DDBJ whole genome shotgun (WGS) entry which is preliminary data.</text>
</comment>
<organism evidence="2 3">
    <name type="scientific">Sulfobacillus thermosulfidooxidans</name>
    <dbReference type="NCBI Taxonomy" id="28034"/>
    <lineage>
        <taxon>Bacteria</taxon>
        <taxon>Bacillati</taxon>
        <taxon>Bacillota</taxon>
        <taxon>Clostridia</taxon>
        <taxon>Eubacteriales</taxon>
        <taxon>Clostridiales Family XVII. Incertae Sedis</taxon>
        <taxon>Sulfobacillus</taxon>
    </lineage>
</organism>
<dbReference type="GO" id="GO:0016740">
    <property type="term" value="F:transferase activity"/>
    <property type="evidence" value="ECO:0007669"/>
    <property type="project" value="UniProtKB-KW"/>
</dbReference>
<keyword evidence="2" id="KW-0808">Transferase</keyword>
<dbReference type="SUPFAM" id="SSF81301">
    <property type="entry name" value="Nucleotidyltransferase"/>
    <property type="match status" value="1"/>
</dbReference>
<accession>A0A2T2WJ61</accession>
<dbReference type="Proteomes" id="UP000242705">
    <property type="component" value="Unassembled WGS sequence"/>
</dbReference>
<evidence type="ECO:0000259" key="1">
    <source>
        <dbReference type="Pfam" id="PF18765"/>
    </source>
</evidence>
<proteinExistence type="predicted"/>
<dbReference type="CDD" id="cd05403">
    <property type="entry name" value="NT_KNTase_like"/>
    <property type="match status" value="1"/>
</dbReference>
<dbReference type="InterPro" id="IPR043519">
    <property type="entry name" value="NT_sf"/>
</dbReference>
<dbReference type="EMBL" id="PXYX01000090">
    <property type="protein sequence ID" value="PSR22279.1"/>
    <property type="molecule type" value="Genomic_DNA"/>
</dbReference>
<sequence length="111" mass="12528">MDRSAILHDYIQKMVAVGHPEAIVVFGSEANHTANDESDFDFLVIEQNADPPRQRAIKYQMALRPRIIASDILVRTPEELQQAVAEGNPVMREILQKGRWVYGESSTFTTS</sequence>
<reference evidence="2 3" key="1">
    <citation type="journal article" date="2014" name="BMC Genomics">
        <title>Comparison of environmental and isolate Sulfobacillus genomes reveals diverse carbon, sulfur, nitrogen, and hydrogen metabolisms.</title>
        <authorList>
            <person name="Justice N.B."/>
            <person name="Norman A."/>
            <person name="Brown C.T."/>
            <person name="Singh A."/>
            <person name="Thomas B.C."/>
            <person name="Banfield J.F."/>
        </authorList>
    </citation>
    <scope>NUCLEOTIDE SEQUENCE [LARGE SCALE GENOMIC DNA]</scope>
    <source>
        <strain evidence="2">AMDSBA5</strain>
    </source>
</reference>
<dbReference type="InterPro" id="IPR041633">
    <property type="entry name" value="Polbeta"/>
</dbReference>
<feature type="domain" description="Polymerase beta nucleotidyltransferase" evidence="1">
    <location>
        <begin position="19"/>
        <end position="105"/>
    </location>
</feature>
<dbReference type="AlphaFoldDB" id="A0A2T2WJ61"/>
<dbReference type="Gene3D" id="3.30.460.10">
    <property type="entry name" value="Beta Polymerase, domain 2"/>
    <property type="match status" value="1"/>
</dbReference>